<keyword evidence="4" id="KW-1185">Reference proteome</keyword>
<evidence type="ECO:0000313" key="2">
    <source>
        <dbReference type="EMBL" id="KFB38438.1"/>
    </source>
</evidence>
<feature type="compositionally biased region" description="Basic and acidic residues" evidence="1">
    <location>
        <begin position="55"/>
        <end position="69"/>
    </location>
</feature>
<protein>
    <submittedName>
        <fullName evidence="2 3">Uncharacterized protein</fullName>
    </submittedName>
</protein>
<dbReference type="AlphaFoldDB" id="A0A084VKE4"/>
<reference evidence="3" key="2">
    <citation type="submission" date="2020-05" db="UniProtKB">
        <authorList>
            <consortium name="EnsemblMetazoa"/>
        </authorList>
    </citation>
    <scope>IDENTIFICATION</scope>
</reference>
<dbReference type="EnsemblMetazoa" id="ASIC005864-RA">
    <property type="protein sequence ID" value="ASIC005864-PA"/>
    <property type="gene ID" value="ASIC005864"/>
</dbReference>
<feature type="compositionally biased region" description="Low complexity" evidence="1">
    <location>
        <begin position="37"/>
        <end position="47"/>
    </location>
</feature>
<sequence>MCHVLFALAQAHLGHDGASLSNAISFARVKPAECEKSSSNSSGSITSMAANVRSHRVENRLTDRNQRMR</sequence>
<gene>
    <name evidence="2" type="ORF">ZHAS_00005864</name>
</gene>
<evidence type="ECO:0000313" key="4">
    <source>
        <dbReference type="Proteomes" id="UP000030765"/>
    </source>
</evidence>
<reference evidence="2 4" key="1">
    <citation type="journal article" date="2014" name="BMC Genomics">
        <title>Genome sequence of Anopheles sinensis provides insight into genetics basis of mosquito competence for malaria parasites.</title>
        <authorList>
            <person name="Zhou D."/>
            <person name="Zhang D."/>
            <person name="Ding G."/>
            <person name="Shi L."/>
            <person name="Hou Q."/>
            <person name="Ye Y."/>
            <person name="Xu Y."/>
            <person name="Zhou H."/>
            <person name="Xiong C."/>
            <person name="Li S."/>
            <person name="Yu J."/>
            <person name="Hong S."/>
            <person name="Yu X."/>
            <person name="Zou P."/>
            <person name="Chen C."/>
            <person name="Chang X."/>
            <person name="Wang W."/>
            <person name="Lv Y."/>
            <person name="Sun Y."/>
            <person name="Ma L."/>
            <person name="Shen B."/>
            <person name="Zhu C."/>
        </authorList>
    </citation>
    <scope>NUCLEOTIDE SEQUENCE [LARGE SCALE GENOMIC DNA]</scope>
</reference>
<proteinExistence type="predicted"/>
<dbReference type="Proteomes" id="UP000030765">
    <property type="component" value="Unassembled WGS sequence"/>
</dbReference>
<name>A0A084VKE4_ANOSI</name>
<evidence type="ECO:0000256" key="1">
    <source>
        <dbReference type="SAM" id="MobiDB-lite"/>
    </source>
</evidence>
<dbReference type="VEuPathDB" id="VectorBase:ASIC005864"/>
<dbReference type="EMBL" id="KE524948">
    <property type="protein sequence ID" value="KFB38438.1"/>
    <property type="molecule type" value="Genomic_DNA"/>
</dbReference>
<dbReference type="EMBL" id="ATLV01014185">
    <property type="status" value="NOT_ANNOTATED_CDS"/>
    <property type="molecule type" value="Genomic_DNA"/>
</dbReference>
<accession>A0A084VKE4</accession>
<organism evidence="2">
    <name type="scientific">Anopheles sinensis</name>
    <name type="common">Mosquito</name>
    <dbReference type="NCBI Taxonomy" id="74873"/>
    <lineage>
        <taxon>Eukaryota</taxon>
        <taxon>Metazoa</taxon>
        <taxon>Ecdysozoa</taxon>
        <taxon>Arthropoda</taxon>
        <taxon>Hexapoda</taxon>
        <taxon>Insecta</taxon>
        <taxon>Pterygota</taxon>
        <taxon>Neoptera</taxon>
        <taxon>Endopterygota</taxon>
        <taxon>Diptera</taxon>
        <taxon>Nematocera</taxon>
        <taxon>Culicoidea</taxon>
        <taxon>Culicidae</taxon>
        <taxon>Anophelinae</taxon>
        <taxon>Anopheles</taxon>
    </lineage>
</organism>
<feature type="region of interest" description="Disordered" evidence="1">
    <location>
        <begin position="34"/>
        <end position="69"/>
    </location>
</feature>
<evidence type="ECO:0000313" key="3">
    <source>
        <dbReference type="EnsemblMetazoa" id="ASIC005864-PA"/>
    </source>
</evidence>